<evidence type="ECO:0000313" key="1">
    <source>
        <dbReference type="EMBL" id="JAE11899.1"/>
    </source>
</evidence>
<proteinExistence type="predicted"/>
<sequence>MATLADSSWRPMRRQSFFSRRPLGAWSSVEARFRRVERRAWGLNKGSPLEASELRMRAWVEFMGMIDRGTTESLGHRARQLGGRSE</sequence>
<reference evidence="1" key="2">
    <citation type="journal article" date="2015" name="Data Brief">
        <title>Shoot transcriptome of the giant reed, Arundo donax.</title>
        <authorList>
            <person name="Barrero R.A."/>
            <person name="Guerrero F.D."/>
            <person name="Moolhuijzen P."/>
            <person name="Goolsby J.A."/>
            <person name="Tidwell J."/>
            <person name="Bellgard S.E."/>
            <person name="Bellgard M.I."/>
        </authorList>
    </citation>
    <scope>NUCLEOTIDE SEQUENCE</scope>
    <source>
        <tissue evidence="1">Shoot tissue taken approximately 20 cm above the soil surface</tissue>
    </source>
</reference>
<organism evidence="1">
    <name type="scientific">Arundo donax</name>
    <name type="common">Giant reed</name>
    <name type="synonym">Donax arundinaceus</name>
    <dbReference type="NCBI Taxonomy" id="35708"/>
    <lineage>
        <taxon>Eukaryota</taxon>
        <taxon>Viridiplantae</taxon>
        <taxon>Streptophyta</taxon>
        <taxon>Embryophyta</taxon>
        <taxon>Tracheophyta</taxon>
        <taxon>Spermatophyta</taxon>
        <taxon>Magnoliopsida</taxon>
        <taxon>Liliopsida</taxon>
        <taxon>Poales</taxon>
        <taxon>Poaceae</taxon>
        <taxon>PACMAD clade</taxon>
        <taxon>Arundinoideae</taxon>
        <taxon>Arundineae</taxon>
        <taxon>Arundo</taxon>
    </lineage>
</organism>
<dbReference type="AlphaFoldDB" id="A0A0A9FKY2"/>
<reference evidence="1" key="1">
    <citation type="submission" date="2014-09" db="EMBL/GenBank/DDBJ databases">
        <authorList>
            <person name="Magalhaes I.L.F."/>
            <person name="Oliveira U."/>
            <person name="Santos F.R."/>
            <person name="Vidigal T.H.D.A."/>
            <person name="Brescovit A.D."/>
            <person name="Santos A.J."/>
        </authorList>
    </citation>
    <scope>NUCLEOTIDE SEQUENCE</scope>
    <source>
        <tissue evidence="1">Shoot tissue taken approximately 20 cm above the soil surface</tissue>
    </source>
</reference>
<name>A0A0A9FKY2_ARUDO</name>
<dbReference type="EMBL" id="GBRH01185997">
    <property type="protein sequence ID" value="JAE11899.1"/>
    <property type="molecule type" value="Transcribed_RNA"/>
</dbReference>
<protein>
    <submittedName>
        <fullName evidence="1">Uncharacterized protein</fullName>
    </submittedName>
</protein>
<accession>A0A0A9FKY2</accession>